<dbReference type="InterPro" id="IPR036224">
    <property type="entry name" value="GINS_bundle-like_dom_sf"/>
</dbReference>
<dbReference type="EMBL" id="PXOA01000351">
    <property type="protein sequence ID" value="RFU76468.1"/>
    <property type="molecule type" value="Genomic_DNA"/>
</dbReference>
<evidence type="ECO:0000259" key="6">
    <source>
        <dbReference type="Pfam" id="PF22466"/>
    </source>
</evidence>
<reference evidence="8 9" key="1">
    <citation type="journal article" date="2018" name="PLoS Pathog.">
        <title>Evolution of structural diversity of trichothecenes, a family of toxins produced by plant pathogenic and entomopathogenic fungi.</title>
        <authorList>
            <person name="Proctor R.H."/>
            <person name="McCormick S.P."/>
            <person name="Kim H.S."/>
            <person name="Cardoza R.E."/>
            <person name="Stanley A.M."/>
            <person name="Lindo L."/>
            <person name="Kelly A."/>
            <person name="Brown D.W."/>
            <person name="Lee T."/>
            <person name="Vaughan M.M."/>
            <person name="Alexander N.J."/>
            <person name="Busman M."/>
            <person name="Gutierrez S."/>
        </authorList>
    </citation>
    <scope>NUCLEOTIDE SEQUENCE [LARGE SCALE GENOMIC DNA]</scope>
    <source>
        <strain evidence="8 9">IBT 40837</strain>
    </source>
</reference>
<evidence type="ECO:0000259" key="7">
    <source>
        <dbReference type="Pfam" id="PF24883"/>
    </source>
</evidence>
<dbReference type="Gene3D" id="1.20.58.2050">
    <property type="match status" value="1"/>
</dbReference>
<organism evidence="8 9">
    <name type="scientific">Trichoderma arundinaceum</name>
    <dbReference type="NCBI Taxonomy" id="490622"/>
    <lineage>
        <taxon>Eukaryota</taxon>
        <taxon>Fungi</taxon>
        <taxon>Dikarya</taxon>
        <taxon>Ascomycota</taxon>
        <taxon>Pezizomycotina</taxon>
        <taxon>Sordariomycetes</taxon>
        <taxon>Hypocreomycetidae</taxon>
        <taxon>Hypocreales</taxon>
        <taxon>Hypocreaceae</taxon>
        <taxon>Trichoderma</taxon>
    </lineage>
</organism>
<evidence type="ECO:0000256" key="1">
    <source>
        <dbReference type="ARBA" id="ARBA00004123"/>
    </source>
</evidence>
<dbReference type="SMART" id="SM00248">
    <property type="entry name" value="ANK"/>
    <property type="match status" value="6"/>
</dbReference>
<dbReference type="InterPro" id="IPR056884">
    <property type="entry name" value="NPHP3-like_N"/>
</dbReference>
<dbReference type="Pfam" id="PF22466">
    <property type="entry name" value="PSF3_N"/>
    <property type="match status" value="1"/>
</dbReference>
<evidence type="ECO:0000313" key="8">
    <source>
        <dbReference type="EMBL" id="RFU76468.1"/>
    </source>
</evidence>
<dbReference type="GO" id="GO:0005634">
    <property type="term" value="C:nucleus"/>
    <property type="evidence" value="ECO:0007669"/>
    <property type="project" value="UniProtKB-SubCell"/>
</dbReference>
<keyword evidence="2" id="KW-0235">DNA replication</keyword>
<dbReference type="OrthoDB" id="7464126at2759"/>
<dbReference type="InterPro" id="IPR036770">
    <property type="entry name" value="Ankyrin_rpt-contain_sf"/>
</dbReference>
<sequence length="1219" mass="137526">MIGDAATAFAPAEASAPWAVAKAVLKIPVKQIEEKVALLGTVQWFARIVRRGQIWEALYTAETTDEGAIHNLHAALFEVYKAALELLAMSDILFDKGTARQTLSAILKPDGADGQVKVLFQKEQQLNQEVLLCENSRSTLSSEQTNDRIEALKKQLDQLSSPLSRVDKGVASLLAKVETKELEKWLDFISEEKFGKSHAAVTEARIENTGRWLLDNRDFCAWQDVPSSSAVLCLKGSVGTGKTYLTSRVIDYVKQTLKASQHDEGFAYFYCNRNGPSMQDPIVVLRSFIRQLAGKAFNEPDFIQSSLIQKCQTAKREGRELGYKDCKDLILDSLNLYSKTTIILDALDETDITTYNLCSILIELMEMSRKPVKVFISSRPDREYLKAFGNKCIITVDASNQQADIERFLSKKLYSTPFFTQKGQDIQEEIRNVFATRSCGMFRWVYLQVKSLEKLFTNEAIHNWTHNLPKDLMGTYDQLWGYIKERDEFDVALAERAIMWVLCSFKPLNSECLLEAVRYVAQGSTVVQKERQTQQQILSLCQDLLTIDEERGVWMLPHASVAEYFEEKGWMNWKCDAFASKVSLGFLENFQPNKIKKGTFAGYVHRNWHGHVGRYDKWLGSMEEGEADPDLVVALKRFLGSPDKSSANYRKWTTREYILQPANMAVFAMCRYGFYYTLRDWWMRGRITEQMALQKNVDGSNLLEIAAGGGHLPICKHLVRLIDIMHPDAKRHSGVMVEAIVNDHFEILKFLIMEANADVNFTPPGHMTVAQWAAMYRPKMLQWMIEQGLVDLERENDSGYSYGNTLIAAVAQPNVESVRILLRAGSNANAAVQNGRDGSALAAAAVYCRDKEHVETVQLLLDWGADPNLPLKAGDYGSALEASVARSVESGRYGEEKEENRRKIQQLLLEARADPAAVFERGEHGSALAAAAFYGRKDFLKAVIDRVGTERVIEALGQSRHPEERRFKDEEDVQRWKDTAEYLAEEVGHPYRAANCVALLVSARSHLTRLKPNFRIPPHQSFKKPNLNEAPSNAPRCRLDMSYYDVDAILTDGEKVPCRFELDVPYLGHLDNSNGLKPGTRLSLPLWLAEMFALASAGEDSKPPLTLTLPPCLSEQVLAALKADPRAVPLRDQSAYFYGVAVRMLDLFDERELSAVLRRTFVVRAADVGLHARKAEESGLGGQGEEFLRGLDEWERRLFRRGHEGVKGAKEWTDNVKRS</sequence>
<dbReference type="CDD" id="cd11713">
    <property type="entry name" value="GINS_A_psf3"/>
    <property type="match status" value="1"/>
</dbReference>
<evidence type="ECO:0000259" key="5">
    <source>
        <dbReference type="Pfam" id="PF05916"/>
    </source>
</evidence>
<evidence type="ECO:0000256" key="2">
    <source>
        <dbReference type="ARBA" id="ARBA00022705"/>
    </source>
</evidence>
<feature type="domain" description="DNA replication complex GINS protein PSF3 N-terminal" evidence="6">
    <location>
        <begin position="1044"/>
        <end position="1093"/>
    </location>
</feature>
<name>A0A395NK97_TRIAR</name>
<dbReference type="Proteomes" id="UP000266272">
    <property type="component" value="Unassembled WGS sequence"/>
</dbReference>
<dbReference type="SUPFAM" id="SSF52540">
    <property type="entry name" value="P-loop containing nucleoside triphosphate hydrolases"/>
    <property type="match status" value="1"/>
</dbReference>
<dbReference type="Gene3D" id="1.25.40.20">
    <property type="entry name" value="Ankyrin repeat-containing domain"/>
    <property type="match status" value="1"/>
</dbReference>
<dbReference type="InterPro" id="IPR038437">
    <property type="entry name" value="GINS_Psf3_sf"/>
</dbReference>
<dbReference type="PANTHER" id="PTHR10039">
    <property type="entry name" value="AMELOGENIN"/>
    <property type="match status" value="1"/>
</dbReference>
<dbReference type="InterPro" id="IPR027417">
    <property type="entry name" value="P-loop_NTPase"/>
</dbReference>
<dbReference type="AlphaFoldDB" id="A0A395NK97"/>
<gene>
    <name evidence="8" type="ORF">TARUN_5824</name>
</gene>
<dbReference type="CDD" id="cd21693">
    <property type="entry name" value="GINS_B_Psf3"/>
    <property type="match status" value="1"/>
</dbReference>
<comment type="subcellular location">
    <subcellularLocation>
        <location evidence="1">Nucleus</location>
    </subcellularLocation>
</comment>
<dbReference type="Gene3D" id="3.40.50.300">
    <property type="entry name" value="P-loop containing nucleotide triphosphate hydrolases"/>
    <property type="match status" value="1"/>
</dbReference>
<dbReference type="InterPro" id="IPR055221">
    <property type="entry name" value="PSF3_N"/>
</dbReference>
<feature type="domain" description="Nephrocystin 3-like N-terminal" evidence="7">
    <location>
        <begin position="208"/>
        <end position="379"/>
    </location>
</feature>
<dbReference type="Pfam" id="PF05916">
    <property type="entry name" value="Sld5"/>
    <property type="match status" value="1"/>
</dbReference>
<feature type="domain" description="GINS subunit" evidence="5">
    <location>
        <begin position="1112"/>
        <end position="1213"/>
    </location>
</feature>
<keyword evidence="9" id="KW-1185">Reference proteome</keyword>
<proteinExistence type="predicted"/>
<comment type="caution">
    <text evidence="8">The sequence shown here is derived from an EMBL/GenBank/DDBJ whole genome shotgun (WGS) entry which is preliminary data.</text>
</comment>
<dbReference type="GO" id="GO:0006260">
    <property type="term" value="P:DNA replication"/>
    <property type="evidence" value="ECO:0007669"/>
    <property type="project" value="UniProtKB-KW"/>
</dbReference>
<evidence type="ECO:0000256" key="4">
    <source>
        <dbReference type="ARBA" id="ARBA00023242"/>
    </source>
</evidence>
<evidence type="ECO:0000256" key="3">
    <source>
        <dbReference type="ARBA" id="ARBA00022737"/>
    </source>
</evidence>
<dbReference type="SUPFAM" id="SSF48403">
    <property type="entry name" value="Ankyrin repeat"/>
    <property type="match status" value="1"/>
</dbReference>
<dbReference type="InterPro" id="IPR021151">
    <property type="entry name" value="GINS_A"/>
</dbReference>
<accession>A0A395NK97</accession>
<keyword evidence="3" id="KW-0677">Repeat</keyword>
<protein>
    <submittedName>
        <fullName evidence="8">Uncharacterized protein</fullName>
    </submittedName>
</protein>
<dbReference type="STRING" id="490622.A0A395NK97"/>
<keyword evidence="4" id="KW-0539">Nucleus</keyword>
<dbReference type="SUPFAM" id="SSF160059">
    <property type="entry name" value="PriA/YqbF domain"/>
    <property type="match status" value="1"/>
</dbReference>
<dbReference type="PANTHER" id="PTHR10039:SF16">
    <property type="entry name" value="GPI INOSITOL-DEACYLASE"/>
    <property type="match status" value="1"/>
</dbReference>
<dbReference type="SUPFAM" id="SSF158573">
    <property type="entry name" value="GINS helical bundle-like"/>
    <property type="match status" value="1"/>
</dbReference>
<evidence type="ECO:0000313" key="9">
    <source>
        <dbReference type="Proteomes" id="UP000266272"/>
    </source>
</evidence>
<dbReference type="Pfam" id="PF24883">
    <property type="entry name" value="NPHP3_N"/>
    <property type="match status" value="1"/>
</dbReference>
<dbReference type="InterPro" id="IPR002110">
    <property type="entry name" value="Ankyrin_rpt"/>
</dbReference>